<keyword evidence="2" id="KW-1185">Reference proteome</keyword>
<reference evidence="1" key="1">
    <citation type="submission" date="2021-09" db="EMBL/GenBank/DDBJ databases">
        <title>The genome of Mauremys mutica provides insights into the evolution of semi-aquatic lifestyle.</title>
        <authorList>
            <person name="Gong S."/>
            <person name="Gao Y."/>
        </authorList>
    </citation>
    <scope>NUCLEOTIDE SEQUENCE</scope>
    <source>
        <strain evidence="1">MM-2020</strain>
        <tissue evidence="1">Muscle</tissue>
    </source>
</reference>
<dbReference type="EMBL" id="JAHDVG010000466">
    <property type="protein sequence ID" value="KAH1183189.1"/>
    <property type="molecule type" value="Genomic_DNA"/>
</dbReference>
<organism evidence="1 2">
    <name type="scientific">Mauremys mutica</name>
    <name type="common">yellowpond turtle</name>
    <dbReference type="NCBI Taxonomy" id="74926"/>
    <lineage>
        <taxon>Eukaryota</taxon>
        <taxon>Metazoa</taxon>
        <taxon>Chordata</taxon>
        <taxon>Craniata</taxon>
        <taxon>Vertebrata</taxon>
        <taxon>Euteleostomi</taxon>
        <taxon>Archelosauria</taxon>
        <taxon>Testudinata</taxon>
        <taxon>Testudines</taxon>
        <taxon>Cryptodira</taxon>
        <taxon>Durocryptodira</taxon>
        <taxon>Testudinoidea</taxon>
        <taxon>Geoemydidae</taxon>
        <taxon>Geoemydinae</taxon>
        <taxon>Mauremys</taxon>
    </lineage>
</organism>
<sequence>MQHITQWAPQLFALTATHAVHNTGGTALNCSKPHTRSVSYRGHCTELHEWSQNHTYTCAGLARGVSYSAAQTCTCGITTKCTGKQMFSASKNGDTVTEIEV</sequence>
<accession>A0A9D3XKK4</accession>
<comment type="caution">
    <text evidence="1">The sequence shown here is derived from an EMBL/GenBank/DDBJ whole genome shotgun (WGS) entry which is preliminary data.</text>
</comment>
<name>A0A9D3XKK4_9SAUR</name>
<proteinExistence type="predicted"/>
<gene>
    <name evidence="1" type="ORF">KIL84_004681</name>
</gene>
<evidence type="ECO:0000313" key="2">
    <source>
        <dbReference type="Proteomes" id="UP000827986"/>
    </source>
</evidence>
<evidence type="ECO:0000313" key="1">
    <source>
        <dbReference type="EMBL" id="KAH1183189.1"/>
    </source>
</evidence>
<protein>
    <submittedName>
        <fullName evidence="1">Uncharacterized protein</fullName>
    </submittedName>
</protein>
<dbReference type="AlphaFoldDB" id="A0A9D3XKK4"/>
<dbReference type="Proteomes" id="UP000827986">
    <property type="component" value="Unassembled WGS sequence"/>
</dbReference>